<feature type="domain" description="NB-ARC" evidence="11">
    <location>
        <begin position="179"/>
        <end position="332"/>
    </location>
</feature>
<dbReference type="InterPro" id="IPR036388">
    <property type="entry name" value="WH-like_DNA-bd_sf"/>
</dbReference>
<dbReference type="InterPro" id="IPR042197">
    <property type="entry name" value="Apaf_helical"/>
</dbReference>
<evidence type="ECO:0008006" key="16">
    <source>
        <dbReference type="Google" id="ProtNLM"/>
    </source>
</evidence>
<keyword evidence="15" id="KW-1185">Reference proteome</keyword>
<feature type="domain" description="Disease resistance protein winged helix" evidence="12">
    <location>
        <begin position="417"/>
        <end position="485"/>
    </location>
</feature>
<comment type="similarity">
    <text evidence="3">Belongs to the disease resistance NB-LRR family.</text>
</comment>
<dbReference type="Pfam" id="PF00931">
    <property type="entry name" value="NB-ARC"/>
    <property type="match status" value="1"/>
</dbReference>
<reference evidence="14 15" key="1">
    <citation type="journal article" date="2021" name="Comput. Struct. Biotechnol. J.">
        <title>De novo genome assembly of the potent medicinal plant Rehmannia glutinosa using nanopore technology.</title>
        <authorList>
            <person name="Ma L."/>
            <person name="Dong C."/>
            <person name="Song C."/>
            <person name="Wang X."/>
            <person name="Zheng X."/>
            <person name="Niu Y."/>
            <person name="Chen S."/>
            <person name="Feng W."/>
        </authorList>
    </citation>
    <scope>NUCLEOTIDE SEQUENCE [LARGE SCALE GENOMIC DNA]</scope>
    <source>
        <strain evidence="14">DH-2019</strain>
    </source>
</reference>
<dbReference type="InterPro" id="IPR027417">
    <property type="entry name" value="P-loop_NTPase"/>
</dbReference>
<dbReference type="SUPFAM" id="SSF52058">
    <property type="entry name" value="L domain-like"/>
    <property type="match status" value="1"/>
</dbReference>
<accession>A0ABR0WX78</accession>
<evidence type="ECO:0000313" key="14">
    <source>
        <dbReference type="EMBL" id="KAK6152047.1"/>
    </source>
</evidence>
<evidence type="ECO:0000313" key="15">
    <source>
        <dbReference type="Proteomes" id="UP001318860"/>
    </source>
</evidence>
<keyword evidence="5" id="KW-0433">Leucine-rich repeat</keyword>
<comment type="caution">
    <text evidence="14">The sequence shown here is derived from an EMBL/GenBank/DDBJ whole genome shotgun (WGS) entry which is preliminary data.</text>
</comment>
<evidence type="ECO:0000256" key="9">
    <source>
        <dbReference type="ARBA" id="ARBA00022821"/>
    </source>
</evidence>
<keyword evidence="7" id="KW-0677">Repeat</keyword>
<evidence type="ECO:0000259" key="13">
    <source>
        <dbReference type="Pfam" id="PF23598"/>
    </source>
</evidence>
<keyword evidence="9" id="KW-0611">Plant defense</keyword>
<dbReference type="Pfam" id="PF23559">
    <property type="entry name" value="WHD_DRP"/>
    <property type="match status" value="1"/>
</dbReference>
<organism evidence="14 15">
    <name type="scientific">Rehmannia glutinosa</name>
    <name type="common">Chinese foxglove</name>
    <dbReference type="NCBI Taxonomy" id="99300"/>
    <lineage>
        <taxon>Eukaryota</taxon>
        <taxon>Viridiplantae</taxon>
        <taxon>Streptophyta</taxon>
        <taxon>Embryophyta</taxon>
        <taxon>Tracheophyta</taxon>
        <taxon>Spermatophyta</taxon>
        <taxon>Magnoliopsida</taxon>
        <taxon>eudicotyledons</taxon>
        <taxon>Gunneridae</taxon>
        <taxon>Pentapetalae</taxon>
        <taxon>asterids</taxon>
        <taxon>lamiids</taxon>
        <taxon>Lamiales</taxon>
        <taxon>Orobanchaceae</taxon>
        <taxon>Rehmannieae</taxon>
        <taxon>Rehmannia</taxon>
    </lineage>
</organism>
<dbReference type="Proteomes" id="UP001318860">
    <property type="component" value="Unassembled WGS sequence"/>
</dbReference>
<evidence type="ECO:0000256" key="10">
    <source>
        <dbReference type="ARBA" id="ARBA00022840"/>
    </source>
</evidence>
<dbReference type="SUPFAM" id="SSF52540">
    <property type="entry name" value="P-loop containing nucleoside triphosphate hydrolases"/>
    <property type="match status" value="1"/>
</dbReference>
<dbReference type="Gene3D" id="3.40.50.300">
    <property type="entry name" value="P-loop containing nucleotide triphosphate hydrolases"/>
    <property type="match status" value="1"/>
</dbReference>
<dbReference type="EMBL" id="JABTTQ020000007">
    <property type="protein sequence ID" value="KAK6152047.1"/>
    <property type="molecule type" value="Genomic_DNA"/>
</dbReference>
<keyword evidence="4" id="KW-0963">Cytoplasm</keyword>
<dbReference type="InterPro" id="IPR055414">
    <property type="entry name" value="LRR_R13L4/SHOC2-like"/>
</dbReference>
<comment type="function">
    <text evidence="1">Confers resistance to late blight (Phytophthora infestans) races carrying the avirulence gene Avr1. Resistance proteins guard the plant against pathogens that contain an appropriate avirulence protein via an indirect interaction with this avirulence protein. That triggers a defense system including the hypersensitive response, which restricts the pathogen growth.</text>
</comment>
<evidence type="ECO:0000256" key="8">
    <source>
        <dbReference type="ARBA" id="ARBA00022741"/>
    </source>
</evidence>
<keyword evidence="8" id="KW-0547">Nucleotide-binding</keyword>
<evidence type="ECO:0000256" key="4">
    <source>
        <dbReference type="ARBA" id="ARBA00022490"/>
    </source>
</evidence>
<proteinExistence type="inferred from homology"/>
<dbReference type="InterPro" id="IPR002182">
    <property type="entry name" value="NB-ARC"/>
</dbReference>
<dbReference type="Gene3D" id="1.10.10.10">
    <property type="entry name" value="Winged helix-like DNA-binding domain superfamily/Winged helix DNA-binding domain"/>
    <property type="match status" value="1"/>
</dbReference>
<evidence type="ECO:0000259" key="12">
    <source>
        <dbReference type="Pfam" id="PF23559"/>
    </source>
</evidence>
<protein>
    <recommendedName>
        <fullName evidence="16">NB-ARC domain-containing protein</fullName>
    </recommendedName>
</protein>
<dbReference type="PANTHER" id="PTHR23155:SF1152">
    <property type="entry name" value="AAA+ ATPASE DOMAIN-CONTAINING PROTEIN"/>
    <property type="match status" value="1"/>
</dbReference>
<dbReference type="InterPro" id="IPR058922">
    <property type="entry name" value="WHD_DRP"/>
</dbReference>
<keyword evidence="10" id="KW-0067">ATP-binding</keyword>
<dbReference type="PANTHER" id="PTHR23155">
    <property type="entry name" value="DISEASE RESISTANCE PROTEIN RP"/>
    <property type="match status" value="1"/>
</dbReference>
<dbReference type="PRINTS" id="PR00364">
    <property type="entry name" value="DISEASERSIST"/>
</dbReference>
<dbReference type="InterPro" id="IPR044974">
    <property type="entry name" value="Disease_R_plants"/>
</dbReference>
<evidence type="ECO:0000256" key="5">
    <source>
        <dbReference type="ARBA" id="ARBA00022614"/>
    </source>
</evidence>
<gene>
    <name evidence="14" type="ORF">DH2020_014682</name>
</gene>
<comment type="subcellular location">
    <subcellularLocation>
        <location evidence="2">Cytoplasm</location>
    </subcellularLocation>
</comment>
<dbReference type="Pfam" id="PF23598">
    <property type="entry name" value="LRR_14"/>
    <property type="match status" value="1"/>
</dbReference>
<sequence>MAYAAVISLKQTIKRLLNSPHISILPPSRETLEFAYEEVLSLQEVLEKFDTSNSSSSSERVNVLDEQIREAVCKLEDLLETNVSNQLLSQSEESCLGGESCTFSFSLNLQELKHDIDSFSYLVYKLKEEYINELSSSLPNEEDDDINISVPSRIYFERNKSKMVGLCDQFCEIRDRIMGKNIVSLLGMAGIGKTTLAKEIFVDPLVLNRFNCRAWVTVGPNFKLERIMKDILAQVNPDINDTMIVEGENKLAQYLSKVLNGRTHLIVFDDVRSPHFIFEFLRIISYDSYDCCRFLITTRLRKVAIRSSTHLQVRLLNKEESWNLLREKVFSQYSCPPQLEKAGRKIAENCDGLPLTIVTVAELLSNADEMTLEYWNKAAEIESSVFNDAYDQISKVLLPSYKCLSQHLKACFLYMGVFPQNSEISRSKLIKLWSAEGIIEPIKLGTLDDFADKYLKVLVSRSLVMVFEKSSRVKTCGLHSVFWHLCKREAEKIKFFHVLSTYTHSLAKGITCQRRLCILNNTLFAIRDVYNTMTSILTARSLLCYGPPHQYPVQICSDLRLLRVLDALTIRFYEFPMEVLKLVQLRYLALTYNGKLPPSIFKLWNLQFLIVHRHVSIKSSGSQLFLPIEIWDMKDLKHLQIMGSDLQDPCGALLPNLLTLLDVSAHNCTKGIFERIPNLKKLGIRIELAPNDIEPLSCFDHISHLHKLESLKCVVVNPEVLRSKVVSPRAPISNFPTCLKRLSLSGFGYPWEDMRVIASLRNLEVLKLRCYAFRGPKWETKDMEFLGLKYLLIEDTDLVHWTVGEHSFPMLKCLSIKHCYQLKQIPEIGHCFDSLRAIELTDCSPLVVTCATKQMQKYKFDVSVHSSWDDGKLKP</sequence>
<name>A0ABR0WX78_REHGL</name>
<dbReference type="Gene3D" id="1.10.8.430">
    <property type="entry name" value="Helical domain of apoptotic protease-activating factors"/>
    <property type="match status" value="1"/>
</dbReference>
<dbReference type="Gene3D" id="3.80.10.10">
    <property type="entry name" value="Ribonuclease Inhibitor"/>
    <property type="match status" value="1"/>
</dbReference>
<evidence type="ECO:0000259" key="11">
    <source>
        <dbReference type="Pfam" id="PF00931"/>
    </source>
</evidence>
<evidence type="ECO:0000256" key="3">
    <source>
        <dbReference type="ARBA" id="ARBA00008894"/>
    </source>
</evidence>
<evidence type="ECO:0000256" key="1">
    <source>
        <dbReference type="ARBA" id="ARBA00002074"/>
    </source>
</evidence>
<dbReference type="InterPro" id="IPR032675">
    <property type="entry name" value="LRR_dom_sf"/>
</dbReference>
<evidence type="ECO:0000256" key="7">
    <source>
        <dbReference type="ARBA" id="ARBA00022737"/>
    </source>
</evidence>
<evidence type="ECO:0000256" key="6">
    <source>
        <dbReference type="ARBA" id="ARBA00022667"/>
    </source>
</evidence>
<feature type="domain" description="Disease resistance R13L4/SHOC-2-like LRR" evidence="13">
    <location>
        <begin position="540"/>
        <end position="817"/>
    </location>
</feature>
<keyword evidence="6" id="KW-0381">Hypersensitive response</keyword>
<evidence type="ECO:0000256" key="2">
    <source>
        <dbReference type="ARBA" id="ARBA00004496"/>
    </source>
</evidence>
<dbReference type="Gene3D" id="1.20.5.4130">
    <property type="match status" value="1"/>
</dbReference>